<name>A0A9Q0N005_9DIPT</name>
<protein>
    <submittedName>
        <fullName evidence="2">Palmitoyltransferase app</fullName>
    </submittedName>
</protein>
<dbReference type="Proteomes" id="UP001151699">
    <property type="component" value="Chromosome B"/>
</dbReference>
<feature type="transmembrane region" description="Helical" evidence="1">
    <location>
        <begin position="58"/>
        <end position="76"/>
    </location>
</feature>
<reference evidence="2" key="1">
    <citation type="submission" date="2022-07" db="EMBL/GenBank/DDBJ databases">
        <authorList>
            <person name="Trinca V."/>
            <person name="Uliana J.V.C."/>
            <person name="Torres T.T."/>
            <person name="Ward R.J."/>
            <person name="Monesi N."/>
        </authorList>
    </citation>
    <scope>NUCLEOTIDE SEQUENCE</scope>
    <source>
        <strain evidence="2">HSMRA1968</strain>
        <tissue evidence="2">Whole embryos</tissue>
    </source>
</reference>
<comment type="caution">
    <text evidence="2">The sequence shown here is derived from an EMBL/GenBank/DDBJ whole genome shotgun (WGS) entry which is preliminary data.</text>
</comment>
<keyword evidence="1" id="KW-0472">Membrane</keyword>
<keyword evidence="1" id="KW-1133">Transmembrane helix</keyword>
<dbReference type="OrthoDB" id="4096362at2759"/>
<sequence>MAPSTRVTRKWEVFAGRNKFYCDGYLMSAPNTGVFYLTVILITVTSVLFFAFDCPYLTIEITPAIPIIGGLLYFFTMGE</sequence>
<gene>
    <name evidence="2" type="primary">app_0</name>
    <name evidence="2" type="ORF">Bhyg_05638</name>
</gene>
<feature type="transmembrane region" description="Helical" evidence="1">
    <location>
        <begin position="34"/>
        <end position="52"/>
    </location>
</feature>
<dbReference type="EMBL" id="WJQU01000002">
    <property type="protein sequence ID" value="KAJ6640706.1"/>
    <property type="molecule type" value="Genomic_DNA"/>
</dbReference>
<keyword evidence="3" id="KW-1185">Reference proteome</keyword>
<evidence type="ECO:0000256" key="1">
    <source>
        <dbReference type="SAM" id="Phobius"/>
    </source>
</evidence>
<accession>A0A9Q0N005</accession>
<evidence type="ECO:0000313" key="2">
    <source>
        <dbReference type="EMBL" id="KAJ6640706.1"/>
    </source>
</evidence>
<proteinExistence type="predicted"/>
<keyword evidence="1" id="KW-0812">Transmembrane</keyword>
<dbReference type="AlphaFoldDB" id="A0A9Q0N005"/>
<organism evidence="2 3">
    <name type="scientific">Pseudolycoriella hygida</name>
    <dbReference type="NCBI Taxonomy" id="35572"/>
    <lineage>
        <taxon>Eukaryota</taxon>
        <taxon>Metazoa</taxon>
        <taxon>Ecdysozoa</taxon>
        <taxon>Arthropoda</taxon>
        <taxon>Hexapoda</taxon>
        <taxon>Insecta</taxon>
        <taxon>Pterygota</taxon>
        <taxon>Neoptera</taxon>
        <taxon>Endopterygota</taxon>
        <taxon>Diptera</taxon>
        <taxon>Nematocera</taxon>
        <taxon>Sciaroidea</taxon>
        <taxon>Sciaridae</taxon>
        <taxon>Pseudolycoriella</taxon>
    </lineage>
</organism>
<evidence type="ECO:0000313" key="3">
    <source>
        <dbReference type="Proteomes" id="UP001151699"/>
    </source>
</evidence>